<dbReference type="SMART" id="SM00481">
    <property type="entry name" value="POLIIIAc"/>
    <property type="match status" value="1"/>
</dbReference>
<dbReference type="RefSeq" id="WP_246483167.1">
    <property type="nucleotide sequence ID" value="NZ_JAEUZA010000001.1"/>
</dbReference>
<dbReference type="InterPro" id="IPR004013">
    <property type="entry name" value="PHP_dom"/>
</dbReference>
<dbReference type="InterPro" id="IPR052018">
    <property type="entry name" value="PHP_domain"/>
</dbReference>
<dbReference type="EMBL" id="JBCITK010000001">
    <property type="protein sequence ID" value="MEN0643715.1"/>
    <property type="molecule type" value="Genomic_DNA"/>
</dbReference>
<evidence type="ECO:0000313" key="4">
    <source>
        <dbReference type="Proteomes" id="UP001418796"/>
    </source>
</evidence>
<keyword evidence="4" id="KW-1185">Reference proteome</keyword>
<dbReference type="InterPro" id="IPR016195">
    <property type="entry name" value="Pol/histidinol_Pase-like"/>
</dbReference>
<dbReference type="SUPFAM" id="SSF89550">
    <property type="entry name" value="PHP domain-like"/>
    <property type="match status" value="1"/>
</dbReference>
<dbReference type="Proteomes" id="UP001418796">
    <property type="component" value="Unassembled WGS sequence"/>
</dbReference>
<dbReference type="Gene3D" id="1.10.150.650">
    <property type="match status" value="1"/>
</dbReference>
<feature type="region of interest" description="Disordered" evidence="1">
    <location>
        <begin position="1"/>
        <end position="21"/>
    </location>
</feature>
<dbReference type="InterPro" id="IPR003141">
    <property type="entry name" value="Pol/His_phosphatase_N"/>
</dbReference>
<name>A0ABU9VIL0_9BACI</name>
<sequence length="286" mass="32095">MRETEAATSDFHMHSTASDGGYSPRQLLEKCHAVGLTQIALTDHDTIDGVYEATEVGQELGIRVLPGIEFSCVYKGKSVHMLGLGVDPTHSEFLSMLKKQREMRERRMTKMLSKLAAVGVRVSADEVLAEADGGSIGRPHVAKVLVRHGVVETVAEAFDQYLAEGKPCYVEKEKEMTIQEAIDWTHRVGGLSIVAHPGYYGLDHVLIDWITEYHMDGIEVYHRDHNSEDRERYEALCTEAEQKTGHTIYRTGGSDFHHETYGRKQEPLGVTRLQNKYADQVLQALK</sequence>
<dbReference type="Pfam" id="PF02811">
    <property type="entry name" value="PHP"/>
    <property type="match status" value="1"/>
</dbReference>
<organism evidence="3 4">
    <name type="scientific">Alkalicoccobacillus gibsonii</name>
    <dbReference type="NCBI Taxonomy" id="79881"/>
    <lineage>
        <taxon>Bacteria</taxon>
        <taxon>Bacillati</taxon>
        <taxon>Bacillota</taxon>
        <taxon>Bacilli</taxon>
        <taxon>Bacillales</taxon>
        <taxon>Bacillaceae</taxon>
        <taxon>Alkalicoccobacillus</taxon>
    </lineage>
</organism>
<dbReference type="PANTHER" id="PTHR42924">
    <property type="entry name" value="EXONUCLEASE"/>
    <property type="match status" value="1"/>
</dbReference>
<accession>A0ABU9VIL0</accession>
<evidence type="ECO:0000313" key="3">
    <source>
        <dbReference type="EMBL" id="MEN0643715.1"/>
    </source>
</evidence>
<feature type="domain" description="Polymerase/histidinol phosphatase N-terminal" evidence="2">
    <location>
        <begin position="9"/>
        <end position="74"/>
    </location>
</feature>
<comment type="caution">
    <text evidence="3">The sequence shown here is derived from an EMBL/GenBank/DDBJ whole genome shotgun (WGS) entry which is preliminary data.</text>
</comment>
<dbReference type="Gene3D" id="3.20.20.140">
    <property type="entry name" value="Metal-dependent hydrolases"/>
    <property type="match status" value="1"/>
</dbReference>
<dbReference type="CDD" id="cd07438">
    <property type="entry name" value="PHP_HisPPase_AMP"/>
    <property type="match status" value="1"/>
</dbReference>
<evidence type="ECO:0000256" key="1">
    <source>
        <dbReference type="SAM" id="MobiDB-lite"/>
    </source>
</evidence>
<proteinExistence type="predicted"/>
<gene>
    <name evidence="3" type="ORF">MKY91_11205</name>
</gene>
<protein>
    <submittedName>
        <fullName evidence="3">PHP domain-containing protein</fullName>
    </submittedName>
</protein>
<evidence type="ECO:0000259" key="2">
    <source>
        <dbReference type="SMART" id="SM00481"/>
    </source>
</evidence>
<reference evidence="3 4" key="1">
    <citation type="submission" date="2024-03" db="EMBL/GenBank/DDBJ databases">
        <title>Bacilli Hybrid Assemblies.</title>
        <authorList>
            <person name="Kovac J."/>
        </authorList>
    </citation>
    <scope>NUCLEOTIDE SEQUENCE [LARGE SCALE GENOMIC DNA]</scope>
    <source>
        <strain evidence="3 4">FSL R7-0666</strain>
    </source>
</reference>
<dbReference type="PANTHER" id="PTHR42924:SF3">
    <property type="entry name" value="POLYMERASE_HISTIDINOL PHOSPHATASE N-TERMINAL DOMAIN-CONTAINING PROTEIN"/>
    <property type="match status" value="1"/>
</dbReference>